<name>A0AAE0UHV8_9TELE</name>
<dbReference type="PROSITE" id="PS50878">
    <property type="entry name" value="RT_POL"/>
    <property type="match status" value="1"/>
</dbReference>
<sequence>MEKFRYGQRELHCVFVDLEKAYDRVSREELWYCMRKSGVAEKYVRVVQDMYERSRAVVRCAVGTTEEFKVVVGLHQGSALSPFLFAIVMDQLSQEEKSFIAACSVEGLLIIRVIFNNTSAFTPERSRIPAHSVERVLLIRVLYNDTSAFTLERSRISAHSVERGFFIRVIFNDTNSSTQERSCICAHSVESVSLIRIIFNNTSAFTQERSRITAHSVERALLIRIIFNNTSASTQERSCICAHSVEKVLLTRATLDVTGASTQEKSRITAHNVERVLFKRLNFGYISVSTQERSRITAHSVEKVSLTRVISNNTTIFTQERSRIAAQRVERVLFKRVLFNNTSSFTQERRHITVHNVTRVSLTQETLNDTSYGQCQILLKNEIRIFKKLVSRRKHEVLQNFLDFGPLGNSPVLLLLSPGKTPLTLSVVQEWLNKRNTTTVAKFLDTGKRDSNDLLGCPHYPLQGLAIQHCVIPEPDGDAAAQDALDGPSVEGGQDGRWKMSLSQPSQEVKTLLDFLGDGAGVERSSEVLCQVNTEEFGALDNLHLLKMLFPIRTD</sequence>
<dbReference type="AlphaFoldDB" id="A0AAE0UHV8"/>
<dbReference type="InterPro" id="IPR039938">
    <property type="entry name" value="Sp4-like"/>
</dbReference>
<evidence type="ECO:0000259" key="1">
    <source>
        <dbReference type="PROSITE" id="PS50878"/>
    </source>
</evidence>
<organism evidence="2 3">
    <name type="scientific">Hemibagrus guttatus</name>
    <dbReference type="NCBI Taxonomy" id="175788"/>
    <lineage>
        <taxon>Eukaryota</taxon>
        <taxon>Metazoa</taxon>
        <taxon>Chordata</taxon>
        <taxon>Craniata</taxon>
        <taxon>Vertebrata</taxon>
        <taxon>Euteleostomi</taxon>
        <taxon>Actinopterygii</taxon>
        <taxon>Neopterygii</taxon>
        <taxon>Teleostei</taxon>
        <taxon>Ostariophysi</taxon>
        <taxon>Siluriformes</taxon>
        <taxon>Bagridae</taxon>
        <taxon>Hemibagrus</taxon>
    </lineage>
</organism>
<dbReference type="PANTHER" id="PTHR14947:SF24">
    <property type="entry name" value="ZINC FINGER PROTEIN 781-RELATED"/>
    <property type="match status" value="1"/>
</dbReference>
<gene>
    <name evidence="2" type="ORF">QTP70_012932</name>
</gene>
<evidence type="ECO:0000313" key="3">
    <source>
        <dbReference type="Proteomes" id="UP001274896"/>
    </source>
</evidence>
<dbReference type="EMBL" id="JAUCMX010000030">
    <property type="protein sequence ID" value="KAK3506656.1"/>
    <property type="molecule type" value="Genomic_DNA"/>
</dbReference>
<reference evidence="2" key="1">
    <citation type="submission" date="2023-06" db="EMBL/GenBank/DDBJ databases">
        <title>Male Hemibagrus guttatus genome.</title>
        <authorList>
            <person name="Bian C."/>
        </authorList>
    </citation>
    <scope>NUCLEOTIDE SEQUENCE</scope>
    <source>
        <strain evidence="2">Male_cb2023</strain>
        <tissue evidence="2">Muscle</tissue>
    </source>
</reference>
<protein>
    <recommendedName>
        <fullName evidence="1">Reverse transcriptase domain-containing protein</fullName>
    </recommendedName>
</protein>
<proteinExistence type="predicted"/>
<feature type="domain" description="Reverse transcriptase" evidence="1">
    <location>
        <begin position="1"/>
        <end position="167"/>
    </location>
</feature>
<dbReference type="Pfam" id="PF00078">
    <property type="entry name" value="RVT_1"/>
    <property type="match status" value="1"/>
</dbReference>
<dbReference type="InterPro" id="IPR000477">
    <property type="entry name" value="RT_dom"/>
</dbReference>
<evidence type="ECO:0000313" key="2">
    <source>
        <dbReference type="EMBL" id="KAK3506656.1"/>
    </source>
</evidence>
<comment type="caution">
    <text evidence="2">The sequence shown here is derived from an EMBL/GenBank/DDBJ whole genome shotgun (WGS) entry which is preliminary data.</text>
</comment>
<accession>A0AAE0UHV8</accession>
<keyword evidence="3" id="KW-1185">Reference proteome</keyword>
<dbReference type="PANTHER" id="PTHR14947">
    <property type="entry name" value="ZINC FINGER PROTEIN"/>
    <property type="match status" value="1"/>
</dbReference>
<dbReference type="Proteomes" id="UP001274896">
    <property type="component" value="Unassembled WGS sequence"/>
</dbReference>